<feature type="domain" description="Immunoglobulin" evidence="12">
    <location>
        <begin position="366"/>
        <end position="464"/>
    </location>
</feature>
<evidence type="ECO:0000256" key="3">
    <source>
        <dbReference type="ARBA" id="ARBA00022461"/>
    </source>
</evidence>
<dbReference type="Gene3D" id="2.60.40.10">
    <property type="entry name" value="Immunoglobulins"/>
    <property type="match status" value="2"/>
</dbReference>
<evidence type="ECO:0000256" key="11">
    <source>
        <dbReference type="RuleBase" id="RU000679"/>
    </source>
</evidence>
<evidence type="ECO:0000313" key="14">
    <source>
        <dbReference type="Proteomes" id="UP000549394"/>
    </source>
</evidence>
<dbReference type="Pfam" id="PF00858">
    <property type="entry name" value="ASC"/>
    <property type="match status" value="1"/>
</dbReference>
<evidence type="ECO:0000256" key="6">
    <source>
        <dbReference type="ARBA" id="ARBA00023053"/>
    </source>
</evidence>
<comment type="subcellular location">
    <subcellularLocation>
        <location evidence="1">Membrane</location>
        <topology evidence="1">Multi-pass membrane protein</topology>
    </subcellularLocation>
</comment>
<evidence type="ECO:0000256" key="10">
    <source>
        <dbReference type="ARBA" id="ARBA00023303"/>
    </source>
</evidence>
<dbReference type="PANTHER" id="PTHR11690:SF248">
    <property type="entry name" value="PICKPOCKET 17, ISOFORM A"/>
    <property type="match status" value="1"/>
</dbReference>
<sequence length="729" mass="83148">MASDRNPRERIVFKASPGTFSDNQIDFIDFKELVYHYAEKTHTHGPAYFVSARGKLTSYFWSLCFAASNFRRYNHHLYKNCYLYNEFGLLEANSMIEDTGLKFLVNSPIIRLEIHEETQSPLPEIDGIYITPATINHVGIRRMEWIDNPQSYSNCEYLTKKQMKKRDYFAFKWSKGMTELPFYTRQTCIYSLFQRIVEFNCNCNYYEYLNNSLLESCNNSSIFKSCIDSSKRQLEQINRDKLNRICPDVCHRIKYNTRVTTLPFREDINQTEVNVFYSTMITEKYRNEAKGDLYTTAANIGGILSVLAGISIMSILEGFNFIIDAIRYSMAKLCKSSTDRPVYHSSKTGFLLLTSTVSAVNLGWEKSEDSVREGEDYVINCVLPATESVRIIEKSRAALYLVGTPGLVDKNNRYAKTTDSETDGRTIIKFHLSRAQGSDSGVYKCSCTSEHCKETVYNFTLNVLVLPRKVEFRSYAPFSNNIVSNKNGSVVTLNEVNRKFLSCLVIVQGSKVKPKVTISRDKEVSGEKNVDVTSDFGLSIKSSEESDLNFNMSYTLKSNSVAIEYNNAKLTCSAQVPETKKISTEVKVVIEYSPKLNCEAVEFRRRVGDKFKIVCKVRSNPKADVSLTLPKGGNLKNSPDFGLKLYEEKNKYDDEREINILISKVAADKHYGKYTIKAENKFGKADYDFKLIKTQEYKSLVGGNWGGKLETSMSTTLLILLLVFVLLRN</sequence>
<keyword evidence="14" id="KW-1185">Reference proteome</keyword>
<accession>A0A7I8W1V7</accession>
<proteinExistence type="inferred from homology"/>
<gene>
    <name evidence="13" type="ORF">DGYR_LOCUS8807</name>
</gene>
<dbReference type="Gene3D" id="2.60.470.10">
    <property type="entry name" value="Acid-sensing ion channels like domains"/>
    <property type="match status" value="1"/>
</dbReference>
<evidence type="ECO:0000313" key="13">
    <source>
        <dbReference type="EMBL" id="CAD5120762.1"/>
    </source>
</evidence>
<keyword evidence="4 11" id="KW-0812">Transmembrane</keyword>
<dbReference type="Proteomes" id="UP000549394">
    <property type="component" value="Unassembled WGS sequence"/>
</dbReference>
<keyword evidence="9 11" id="KW-0739">Sodium transport</keyword>
<dbReference type="GO" id="GO:0015280">
    <property type="term" value="F:ligand-gated sodium channel activity"/>
    <property type="evidence" value="ECO:0007669"/>
    <property type="project" value="TreeGrafter"/>
</dbReference>
<name>A0A7I8W1V7_9ANNE</name>
<dbReference type="InterPro" id="IPR001873">
    <property type="entry name" value="ENaC"/>
</dbReference>
<keyword evidence="10 11" id="KW-0407">Ion channel</keyword>
<keyword evidence="3 11" id="KW-0894">Sodium channel</keyword>
<keyword evidence="2 11" id="KW-0813">Transport</keyword>
<dbReference type="InterPro" id="IPR003599">
    <property type="entry name" value="Ig_sub"/>
</dbReference>
<evidence type="ECO:0000256" key="4">
    <source>
        <dbReference type="ARBA" id="ARBA00022692"/>
    </source>
</evidence>
<keyword evidence="8" id="KW-0472">Membrane</keyword>
<evidence type="ECO:0000256" key="1">
    <source>
        <dbReference type="ARBA" id="ARBA00004141"/>
    </source>
</evidence>
<evidence type="ECO:0000256" key="9">
    <source>
        <dbReference type="ARBA" id="ARBA00023201"/>
    </source>
</evidence>
<evidence type="ECO:0000256" key="2">
    <source>
        <dbReference type="ARBA" id="ARBA00022448"/>
    </source>
</evidence>
<dbReference type="PANTHER" id="PTHR11690">
    <property type="entry name" value="AMILORIDE-SENSITIVE SODIUM CHANNEL-RELATED"/>
    <property type="match status" value="1"/>
</dbReference>
<evidence type="ECO:0000256" key="8">
    <source>
        <dbReference type="ARBA" id="ARBA00023136"/>
    </source>
</evidence>
<dbReference type="GO" id="GO:0005886">
    <property type="term" value="C:plasma membrane"/>
    <property type="evidence" value="ECO:0007669"/>
    <property type="project" value="TreeGrafter"/>
</dbReference>
<protein>
    <submittedName>
        <fullName evidence="13">DgyrCDS9322</fullName>
    </submittedName>
</protein>
<comment type="similarity">
    <text evidence="11">Belongs to the amiloride-sensitive sodium channel (TC 1.A.6) family.</text>
</comment>
<evidence type="ECO:0000259" key="12">
    <source>
        <dbReference type="SMART" id="SM00409"/>
    </source>
</evidence>
<dbReference type="SMART" id="SM00409">
    <property type="entry name" value="IG"/>
    <property type="match status" value="1"/>
</dbReference>
<evidence type="ECO:0000256" key="5">
    <source>
        <dbReference type="ARBA" id="ARBA00022989"/>
    </source>
</evidence>
<organism evidence="13 14">
    <name type="scientific">Dimorphilus gyrociliatus</name>
    <dbReference type="NCBI Taxonomy" id="2664684"/>
    <lineage>
        <taxon>Eukaryota</taxon>
        <taxon>Metazoa</taxon>
        <taxon>Spiralia</taxon>
        <taxon>Lophotrochozoa</taxon>
        <taxon>Annelida</taxon>
        <taxon>Polychaeta</taxon>
        <taxon>Polychaeta incertae sedis</taxon>
        <taxon>Dinophilidae</taxon>
        <taxon>Dimorphilus</taxon>
    </lineage>
</organism>
<keyword evidence="6" id="KW-0915">Sodium</keyword>
<dbReference type="InterPro" id="IPR013783">
    <property type="entry name" value="Ig-like_fold"/>
</dbReference>
<evidence type="ECO:0000256" key="7">
    <source>
        <dbReference type="ARBA" id="ARBA00023065"/>
    </source>
</evidence>
<reference evidence="13 14" key="1">
    <citation type="submission" date="2020-08" db="EMBL/GenBank/DDBJ databases">
        <authorList>
            <person name="Hejnol A."/>
        </authorList>
    </citation>
    <scope>NUCLEOTIDE SEQUENCE [LARGE SCALE GENOMIC DNA]</scope>
</reference>
<dbReference type="AlphaFoldDB" id="A0A7I8W1V7"/>
<dbReference type="EMBL" id="CAJFCJ010000013">
    <property type="protein sequence ID" value="CAD5120762.1"/>
    <property type="molecule type" value="Genomic_DNA"/>
</dbReference>
<keyword evidence="5" id="KW-1133">Transmembrane helix</keyword>
<dbReference type="InterPro" id="IPR036179">
    <property type="entry name" value="Ig-like_dom_sf"/>
</dbReference>
<dbReference type="SUPFAM" id="SSF48726">
    <property type="entry name" value="Immunoglobulin"/>
    <property type="match status" value="2"/>
</dbReference>
<dbReference type="OrthoDB" id="6436100at2759"/>
<keyword evidence="7 11" id="KW-0406">Ion transport</keyword>
<comment type="caution">
    <text evidence="13">The sequence shown here is derived from an EMBL/GenBank/DDBJ whole genome shotgun (WGS) entry which is preliminary data.</text>
</comment>